<proteinExistence type="predicted"/>
<dbReference type="InterPro" id="IPR049254">
    <property type="entry name" value="Phage_tail_terminator"/>
</dbReference>
<organism evidence="1 2">
    <name type="scientific">Maccoyibacter intestinihominis</name>
    <dbReference type="NCBI Taxonomy" id="3133499"/>
    <lineage>
        <taxon>Bacteria</taxon>
        <taxon>Bacillati</taxon>
        <taxon>Bacillota</taxon>
        <taxon>Clostridia</taxon>
        <taxon>Lachnospirales</taxon>
        <taxon>Lachnospiraceae</taxon>
        <taxon>Maccoyibacter</taxon>
    </lineage>
</organism>
<gene>
    <name evidence="1" type="ORF">WMO43_02400</name>
</gene>
<keyword evidence="2" id="KW-1185">Reference proteome</keyword>
<evidence type="ECO:0000313" key="2">
    <source>
        <dbReference type="Proteomes" id="UP001454489"/>
    </source>
</evidence>
<sequence>MINTIISAISNTLDTEFGYDIHLGQVEQGLEIPCFFINCLNPQISKFPGNRYYRKNQFCIQYVPKSRPNSHAALWECNEVAESLNWCMECIDVNGDLLRGTNVHHEIVDGILNFFVNYNCFVCKEETHTVMDDISSEMEVKEGE</sequence>
<dbReference type="Proteomes" id="UP001454489">
    <property type="component" value="Unassembled WGS sequence"/>
</dbReference>
<dbReference type="Pfam" id="PF20765">
    <property type="entry name" value="Phage_tail_terminator_8"/>
    <property type="match status" value="1"/>
</dbReference>
<reference evidence="1 2" key="1">
    <citation type="submission" date="2024-03" db="EMBL/GenBank/DDBJ databases">
        <title>Human intestinal bacterial collection.</title>
        <authorList>
            <person name="Pauvert C."/>
            <person name="Hitch T.C.A."/>
            <person name="Clavel T."/>
        </authorList>
    </citation>
    <scope>NUCLEOTIDE SEQUENCE [LARGE SCALE GENOMIC DNA]</scope>
    <source>
        <strain evidence="1 2">CLA-AA-H185</strain>
    </source>
</reference>
<evidence type="ECO:0000313" key="1">
    <source>
        <dbReference type="EMBL" id="MEQ2556734.1"/>
    </source>
</evidence>
<dbReference type="RefSeq" id="WP_353529763.1">
    <property type="nucleotide sequence ID" value="NZ_JBBMEX010000002.1"/>
</dbReference>
<comment type="caution">
    <text evidence="1">The sequence shown here is derived from an EMBL/GenBank/DDBJ whole genome shotgun (WGS) entry which is preliminary data.</text>
</comment>
<dbReference type="EMBL" id="JBBMEX010000002">
    <property type="protein sequence ID" value="MEQ2556734.1"/>
    <property type="molecule type" value="Genomic_DNA"/>
</dbReference>
<protein>
    <submittedName>
        <fullName evidence="1">DUF6838 family protein</fullName>
    </submittedName>
</protein>
<accession>A0ABV1HAM1</accession>
<name>A0ABV1HAM1_9FIRM</name>